<evidence type="ECO:0000313" key="3">
    <source>
        <dbReference type="EMBL" id="MBK1881818.1"/>
    </source>
</evidence>
<dbReference type="GO" id="GO:0008237">
    <property type="term" value="F:metallopeptidase activity"/>
    <property type="evidence" value="ECO:0007669"/>
    <property type="project" value="UniProtKB-KW"/>
</dbReference>
<name>A0A934S4M3_9BACT</name>
<evidence type="ECO:0000256" key="1">
    <source>
        <dbReference type="SAM" id="Phobius"/>
    </source>
</evidence>
<feature type="transmembrane region" description="Helical" evidence="1">
    <location>
        <begin position="246"/>
        <end position="273"/>
    </location>
</feature>
<keyword evidence="1" id="KW-1133">Transmembrane helix</keyword>
<dbReference type="RefSeq" id="WP_200268351.1">
    <property type="nucleotide sequence ID" value="NZ_JAENIJ010000006.1"/>
</dbReference>
<keyword evidence="3" id="KW-0645">Protease</keyword>
<organism evidence="3 4">
    <name type="scientific">Luteolibacter pohnpeiensis</name>
    <dbReference type="NCBI Taxonomy" id="454153"/>
    <lineage>
        <taxon>Bacteria</taxon>
        <taxon>Pseudomonadati</taxon>
        <taxon>Verrucomicrobiota</taxon>
        <taxon>Verrucomicrobiia</taxon>
        <taxon>Verrucomicrobiales</taxon>
        <taxon>Verrucomicrobiaceae</taxon>
        <taxon>Luteolibacter</taxon>
    </lineage>
</organism>
<dbReference type="InterPro" id="IPR003675">
    <property type="entry name" value="Rce1/LyrA-like_dom"/>
</dbReference>
<keyword evidence="4" id="KW-1185">Reference proteome</keyword>
<feature type="transmembrane region" description="Helical" evidence="1">
    <location>
        <begin position="204"/>
        <end position="225"/>
    </location>
</feature>
<reference evidence="3" key="1">
    <citation type="submission" date="2021-01" db="EMBL/GenBank/DDBJ databases">
        <title>Modified the classification status of verrucomicrobia.</title>
        <authorList>
            <person name="Feng X."/>
        </authorList>
    </citation>
    <scope>NUCLEOTIDE SEQUENCE</scope>
    <source>
        <strain evidence="3">KCTC 22041</strain>
    </source>
</reference>
<feature type="transmembrane region" description="Helical" evidence="1">
    <location>
        <begin position="279"/>
        <end position="301"/>
    </location>
</feature>
<dbReference type="GO" id="GO:0004175">
    <property type="term" value="F:endopeptidase activity"/>
    <property type="evidence" value="ECO:0007669"/>
    <property type="project" value="UniProtKB-ARBA"/>
</dbReference>
<feature type="transmembrane region" description="Helical" evidence="1">
    <location>
        <begin position="361"/>
        <end position="381"/>
    </location>
</feature>
<keyword evidence="1" id="KW-0812">Transmembrane</keyword>
<dbReference type="Proteomes" id="UP000603141">
    <property type="component" value="Unassembled WGS sequence"/>
</dbReference>
<gene>
    <name evidence="3" type="ORF">JIN85_05295</name>
</gene>
<evidence type="ECO:0000313" key="4">
    <source>
        <dbReference type="Proteomes" id="UP000603141"/>
    </source>
</evidence>
<proteinExistence type="predicted"/>
<dbReference type="PANTHER" id="PTHR36435:SF1">
    <property type="entry name" value="CAAX AMINO TERMINAL PROTEASE FAMILY PROTEIN"/>
    <property type="match status" value="1"/>
</dbReference>
<accession>A0A934S4M3</accession>
<evidence type="ECO:0000259" key="2">
    <source>
        <dbReference type="Pfam" id="PF02517"/>
    </source>
</evidence>
<feature type="transmembrane region" description="Helical" evidence="1">
    <location>
        <begin position="418"/>
        <end position="447"/>
    </location>
</feature>
<comment type="caution">
    <text evidence="3">The sequence shown here is derived from an EMBL/GenBank/DDBJ whole genome shotgun (WGS) entry which is preliminary data.</text>
</comment>
<sequence length="472" mass="51553">MLKAHAPAQVGCIKRDKSARVQPKNPYRRILSRDYPEPLIALLAFLFGIWLWDHYFGETLGYPPGTTEVAMVKIDRDLRLADAMELDPAWLRWLAGVDTPAEVRKDALTIFRKLGAGKSFGQPVFEAYSVVSAIDQHQSILQSMGNQLGPDQVPQFALIADDLAAFRGSWWEAKLMEEAPVSFAEPLWKRRYEEGLARLRTRAIITRSVVWLLGLAGLAFLPQTLRCLSKSTRNRVQGYAAAWRPTLGLTVFLVAALAWVGFTTVLNFGIVAVHGLPPLAATAIDAAARLLPAMIALALLFKRPSHAARVLGAEKPVLPAIVLGLFALLLLADQLLMRWLGNASTVSPGGGLNLSEAGFSGLVYAIVSACLLAPLTEEILFRGVLFRSLANRLPVLVAAMISATVFALIHFYNPYGLISVGIFGFACALLYSATGSLTSVITLHLLYNSVVKIPQWIVYHAPTSGFLDRWPG</sequence>
<keyword evidence="3" id="KW-0482">Metalloprotease</keyword>
<feature type="domain" description="CAAX prenyl protease 2/Lysostaphin resistance protein A-like" evidence="2">
    <location>
        <begin position="362"/>
        <end position="449"/>
    </location>
</feature>
<dbReference type="InterPro" id="IPR052710">
    <property type="entry name" value="CAAX_protease"/>
</dbReference>
<keyword evidence="3" id="KW-0378">Hydrolase</keyword>
<dbReference type="AlphaFoldDB" id="A0A934S4M3"/>
<feature type="transmembrane region" description="Helical" evidence="1">
    <location>
        <begin position="321"/>
        <end position="341"/>
    </location>
</feature>
<dbReference type="Pfam" id="PF02517">
    <property type="entry name" value="Rce1-like"/>
    <property type="match status" value="1"/>
</dbReference>
<dbReference type="EMBL" id="JAENIJ010000006">
    <property type="protein sequence ID" value="MBK1881818.1"/>
    <property type="molecule type" value="Genomic_DNA"/>
</dbReference>
<dbReference type="PANTHER" id="PTHR36435">
    <property type="entry name" value="SLR1288 PROTEIN"/>
    <property type="match status" value="1"/>
</dbReference>
<keyword evidence="1" id="KW-0472">Membrane</keyword>
<protein>
    <submittedName>
        <fullName evidence="3">CPBP family intramembrane metalloprotease</fullName>
    </submittedName>
</protein>
<dbReference type="GO" id="GO:0080120">
    <property type="term" value="P:CAAX-box protein maturation"/>
    <property type="evidence" value="ECO:0007669"/>
    <property type="project" value="UniProtKB-ARBA"/>
</dbReference>
<feature type="transmembrane region" description="Helical" evidence="1">
    <location>
        <begin position="393"/>
        <end position="412"/>
    </location>
</feature>